<proteinExistence type="predicted"/>
<accession>A0A383DLI6</accession>
<organism evidence="2">
    <name type="scientific">marine metagenome</name>
    <dbReference type="NCBI Taxonomy" id="408172"/>
    <lineage>
        <taxon>unclassified sequences</taxon>
        <taxon>metagenomes</taxon>
        <taxon>ecological metagenomes</taxon>
    </lineage>
</organism>
<protein>
    <submittedName>
        <fullName evidence="2">Uncharacterized protein</fullName>
    </submittedName>
</protein>
<dbReference type="EMBL" id="UINC01218363">
    <property type="protein sequence ID" value="SVE45346.1"/>
    <property type="molecule type" value="Genomic_DNA"/>
</dbReference>
<gene>
    <name evidence="2" type="ORF">METZ01_LOCUS498200</name>
</gene>
<reference evidence="2" key="1">
    <citation type="submission" date="2018-05" db="EMBL/GenBank/DDBJ databases">
        <authorList>
            <person name="Lanie J.A."/>
            <person name="Ng W.-L."/>
            <person name="Kazmierczak K.M."/>
            <person name="Andrzejewski T.M."/>
            <person name="Davidsen T.M."/>
            <person name="Wayne K.J."/>
            <person name="Tettelin H."/>
            <person name="Glass J.I."/>
            <person name="Rusch D."/>
            <person name="Podicherti R."/>
            <person name="Tsui H.-C.T."/>
            <person name="Winkler M.E."/>
        </authorList>
    </citation>
    <scope>NUCLEOTIDE SEQUENCE</scope>
</reference>
<sequence length="22" mass="2493">MSEDLKLGQALGQRQVDKTYPD</sequence>
<evidence type="ECO:0000313" key="2">
    <source>
        <dbReference type="EMBL" id="SVE45346.1"/>
    </source>
</evidence>
<dbReference type="AlphaFoldDB" id="A0A383DLI6"/>
<name>A0A383DLI6_9ZZZZ</name>
<evidence type="ECO:0000256" key="1">
    <source>
        <dbReference type="SAM" id="MobiDB-lite"/>
    </source>
</evidence>
<feature type="region of interest" description="Disordered" evidence="1">
    <location>
        <begin position="1"/>
        <end position="22"/>
    </location>
</feature>